<feature type="domain" description="Helicase C-terminal" evidence="11">
    <location>
        <begin position="548"/>
        <end position="699"/>
    </location>
</feature>
<evidence type="ECO:0000256" key="2">
    <source>
        <dbReference type="ARBA" id="ARBA00022741"/>
    </source>
</evidence>
<reference evidence="13 14" key="1">
    <citation type="journal article" date="2018" name="New Phytol.">
        <title>Phylogenomics of Endogonaceae and evolution of mycorrhizas within Mucoromycota.</title>
        <authorList>
            <person name="Chang Y."/>
            <person name="Desiro A."/>
            <person name="Na H."/>
            <person name="Sandor L."/>
            <person name="Lipzen A."/>
            <person name="Clum A."/>
            <person name="Barry K."/>
            <person name="Grigoriev I.V."/>
            <person name="Martin F.M."/>
            <person name="Stajich J.E."/>
            <person name="Smith M.E."/>
            <person name="Bonito G."/>
            <person name="Spatafora J.W."/>
        </authorList>
    </citation>
    <scope>NUCLEOTIDE SEQUENCE [LARGE SCALE GENOMIC DNA]</scope>
    <source>
        <strain evidence="13 14">AD002</strain>
    </source>
</reference>
<dbReference type="CDD" id="cd18010">
    <property type="entry name" value="DEXHc_HARP_SMARCAL1"/>
    <property type="match status" value="1"/>
</dbReference>
<dbReference type="PANTHER" id="PTHR45766">
    <property type="entry name" value="DNA ANNEALING HELICASE AND ENDONUCLEASE ZRANB3 FAMILY MEMBER"/>
    <property type="match status" value="1"/>
</dbReference>
<dbReference type="CDD" id="cd18793">
    <property type="entry name" value="SF2_C_SNF"/>
    <property type="match status" value="1"/>
</dbReference>
<evidence type="ECO:0000313" key="13">
    <source>
        <dbReference type="EMBL" id="RUS31285.1"/>
    </source>
</evidence>
<dbReference type="GO" id="GO:0031297">
    <property type="term" value="P:replication fork processing"/>
    <property type="evidence" value="ECO:0007669"/>
    <property type="project" value="TreeGrafter"/>
</dbReference>
<dbReference type="GO" id="GO:0008270">
    <property type="term" value="F:zinc ion binding"/>
    <property type="evidence" value="ECO:0007669"/>
    <property type="project" value="UniProtKB-KW"/>
</dbReference>
<dbReference type="InterPro" id="IPR049730">
    <property type="entry name" value="SNF2/RAD54-like_C"/>
</dbReference>
<protein>
    <submittedName>
        <fullName evidence="13">P-loop containing nucleoside triphosphate hydrolase protein</fullName>
    </submittedName>
</protein>
<evidence type="ECO:0000256" key="5">
    <source>
        <dbReference type="ARBA" id="ARBA00022833"/>
    </source>
</evidence>
<dbReference type="SUPFAM" id="SSF52540">
    <property type="entry name" value="P-loop containing nucleoside triphosphate hydrolases"/>
    <property type="match status" value="2"/>
</dbReference>
<evidence type="ECO:0000256" key="1">
    <source>
        <dbReference type="ARBA" id="ARBA00022723"/>
    </source>
</evidence>
<evidence type="ECO:0000259" key="12">
    <source>
        <dbReference type="PROSITE" id="PS51999"/>
    </source>
</evidence>
<feature type="region of interest" description="Disordered" evidence="9">
    <location>
        <begin position="285"/>
        <end position="344"/>
    </location>
</feature>
<evidence type="ECO:0000313" key="14">
    <source>
        <dbReference type="Proteomes" id="UP000274822"/>
    </source>
</evidence>
<feature type="domain" description="GRF-type" evidence="12">
    <location>
        <begin position="6"/>
        <end position="45"/>
    </location>
</feature>
<feature type="compositionally biased region" description="Acidic residues" evidence="9">
    <location>
        <begin position="322"/>
        <end position="342"/>
    </location>
</feature>
<sequence>MSPPMCQCGKPATRYETKKPGPNQGRYFFKCASRKCSLFKWDDTTPAAVTNDATTDSTQPSPVHQNIPSWATPPEPDAAKPKRITAGGGGNSTVTFSIHSPTHLSLTARHCPSLIPVLRTIPNSTWEAASQTSFLPLSLPAYNSAVNHLREAQDIKVKIVPLDPHLLRTLSQDENPETKNRRMARTLQVEEEIRAKVRPEGLWEKLMPFQKEGVVEAVVRGGRVLLGDEMGLGKTIQSLTLCSFYSAHWPALILCPSSLRLTWRGEITQWLDVREDEVHVVFTGKDGIEGGSEGGPRKERKKAKSRSKAEGKAKKRKVVYSDESEQETEEEEEKEEEEEETEVEKARPKKFVIMSYDLVSKYEKQLAEKRFQIVIADESHFLKNRETKRTKAVLPILQSARYVFLLSGTPAFSRPVELWTQLHVLDHQAFSTFFSFAKRYCDAKQGKYGWDYTGSSNLQELNFILNRTVLIRRLKRDVALELPSKTRQIIHVQADNRAQREVDKLKKHAQELETRIMASRGDDAQDKMEKRRTLLEMYSESGRAKIPAVKEYLSELYENSQKKFLIFAHHVEVMDAISGHLEAKHHASYIRIDGTTNQRIRQDLCDRFQTDSNVRVAVLSITAANVGLTLHAADMVIFAELFWNPSQLMQAEDRAHRIGRTQCVDVKYILAMSTLDGSKTKVNMDASFSTVPSKEATFMHSHFLPTQQTDDAEDGDGSLLKELEMANGDGLGVGQNEMDDDRFQMLTKGKKRKVSPKGLMSDSDNW</sequence>
<evidence type="ECO:0000256" key="4">
    <source>
        <dbReference type="ARBA" id="ARBA00022801"/>
    </source>
</evidence>
<keyword evidence="5" id="KW-0862">Zinc</keyword>
<dbReference type="InterPro" id="IPR027417">
    <property type="entry name" value="P-loop_NTPase"/>
</dbReference>
<feature type="coiled-coil region" evidence="8">
    <location>
        <begin position="495"/>
        <end position="522"/>
    </location>
</feature>
<comment type="caution">
    <text evidence="13">The sequence shown here is derived from an EMBL/GenBank/DDBJ whole genome shotgun (WGS) entry which is preliminary data.</text>
</comment>
<keyword evidence="3 7" id="KW-0863">Zinc-finger</keyword>
<dbReference type="GO" id="GO:0005524">
    <property type="term" value="F:ATP binding"/>
    <property type="evidence" value="ECO:0007669"/>
    <property type="project" value="InterPro"/>
</dbReference>
<keyword evidence="2" id="KW-0547">Nucleotide-binding</keyword>
<dbReference type="InterPro" id="IPR001650">
    <property type="entry name" value="Helicase_C-like"/>
</dbReference>
<evidence type="ECO:0000256" key="3">
    <source>
        <dbReference type="ARBA" id="ARBA00022771"/>
    </source>
</evidence>
<dbReference type="Proteomes" id="UP000274822">
    <property type="component" value="Unassembled WGS sequence"/>
</dbReference>
<feature type="region of interest" description="Disordered" evidence="9">
    <location>
        <begin position="51"/>
        <end position="78"/>
    </location>
</feature>
<dbReference type="GO" id="GO:0006281">
    <property type="term" value="P:DNA repair"/>
    <property type="evidence" value="ECO:0007669"/>
    <property type="project" value="TreeGrafter"/>
</dbReference>
<dbReference type="InterPro" id="IPR000330">
    <property type="entry name" value="SNF2_N"/>
</dbReference>
<dbReference type="EMBL" id="RBNJ01003099">
    <property type="protein sequence ID" value="RUS31285.1"/>
    <property type="molecule type" value="Genomic_DNA"/>
</dbReference>
<feature type="domain" description="Helicase ATP-binding" evidence="10">
    <location>
        <begin position="215"/>
        <end position="428"/>
    </location>
</feature>
<dbReference type="SMART" id="SM00490">
    <property type="entry name" value="HELICc"/>
    <property type="match status" value="1"/>
</dbReference>
<organism evidence="13 14">
    <name type="scientific">Jimgerdemannia flammicorona</name>
    <dbReference type="NCBI Taxonomy" id="994334"/>
    <lineage>
        <taxon>Eukaryota</taxon>
        <taxon>Fungi</taxon>
        <taxon>Fungi incertae sedis</taxon>
        <taxon>Mucoromycota</taxon>
        <taxon>Mucoromycotina</taxon>
        <taxon>Endogonomycetes</taxon>
        <taxon>Endogonales</taxon>
        <taxon>Endogonaceae</taxon>
        <taxon>Jimgerdemannia</taxon>
    </lineage>
</organism>
<gene>
    <name evidence="13" type="ORF">BC938DRAFT_478114</name>
</gene>
<dbReference type="InterPro" id="IPR014001">
    <property type="entry name" value="Helicase_ATP-bd"/>
</dbReference>
<dbReference type="Pfam" id="PF06839">
    <property type="entry name" value="Zn_ribbon_GRF"/>
    <property type="match status" value="1"/>
</dbReference>
<dbReference type="PROSITE" id="PS51999">
    <property type="entry name" value="ZF_GRF"/>
    <property type="match status" value="1"/>
</dbReference>
<evidence type="ECO:0000259" key="11">
    <source>
        <dbReference type="PROSITE" id="PS51194"/>
    </source>
</evidence>
<name>A0A433QNC8_9FUNG</name>
<dbReference type="GO" id="GO:0043596">
    <property type="term" value="C:nuclear replication fork"/>
    <property type="evidence" value="ECO:0007669"/>
    <property type="project" value="TreeGrafter"/>
</dbReference>
<proteinExistence type="predicted"/>
<dbReference type="GO" id="GO:0016787">
    <property type="term" value="F:hydrolase activity"/>
    <property type="evidence" value="ECO:0007669"/>
    <property type="project" value="UniProtKB-KW"/>
</dbReference>
<keyword evidence="8" id="KW-0175">Coiled coil</keyword>
<evidence type="ECO:0000256" key="7">
    <source>
        <dbReference type="PROSITE-ProRule" id="PRU01343"/>
    </source>
</evidence>
<evidence type="ECO:0000256" key="9">
    <source>
        <dbReference type="SAM" id="MobiDB-lite"/>
    </source>
</evidence>
<accession>A0A433QNC8</accession>
<keyword evidence="14" id="KW-1185">Reference proteome</keyword>
<dbReference type="PROSITE" id="PS51194">
    <property type="entry name" value="HELICASE_CTER"/>
    <property type="match status" value="1"/>
</dbReference>
<keyword evidence="1" id="KW-0479">Metal-binding</keyword>
<evidence type="ECO:0000259" key="10">
    <source>
        <dbReference type="PROSITE" id="PS51192"/>
    </source>
</evidence>
<keyword evidence="4 13" id="KW-0378">Hydrolase</keyword>
<dbReference type="Gene3D" id="3.40.50.10810">
    <property type="entry name" value="Tandem AAA-ATPase domain"/>
    <property type="match status" value="1"/>
</dbReference>
<dbReference type="InterPro" id="IPR010666">
    <property type="entry name" value="Znf_GRF"/>
</dbReference>
<dbReference type="InterPro" id="IPR038718">
    <property type="entry name" value="SNF2-like_sf"/>
</dbReference>
<keyword evidence="6" id="KW-0067">ATP-binding</keyword>
<dbReference type="Pfam" id="PF00176">
    <property type="entry name" value="SNF2-rel_dom"/>
    <property type="match status" value="1"/>
</dbReference>
<dbReference type="SMART" id="SM00487">
    <property type="entry name" value="DEXDc"/>
    <property type="match status" value="1"/>
</dbReference>
<dbReference type="Pfam" id="PF00271">
    <property type="entry name" value="Helicase_C"/>
    <property type="match status" value="1"/>
</dbReference>
<evidence type="ECO:0000256" key="6">
    <source>
        <dbReference type="ARBA" id="ARBA00022840"/>
    </source>
</evidence>
<dbReference type="Gene3D" id="3.40.50.300">
    <property type="entry name" value="P-loop containing nucleotide triphosphate hydrolases"/>
    <property type="match status" value="1"/>
</dbReference>
<dbReference type="PANTHER" id="PTHR45766:SF6">
    <property type="entry name" value="SWI_SNF-RELATED MATRIX-ASSOCIATED ACTIN-DEPENDENT REGULATOR OF CHROMATIN SUBFAMILY A-LIKE PROTEIN 1"/>
    <property type="match status" value="1"/>
</dbReference>
<evidence type="ECO:0000256" key="8">
    <source>
        <dbReference type="SAM" id="Coils"/>
    </source>
</evidence>
<dbReference type="PROSITE" id="PS51192">
    <property type="entry name" value="HELICASE_ATP_BIND_1"/>
    <property type="match status" value="1"/>
</dbReference>
<feature type="compositionally biased region" description="Polar residues" evidence="9">
    <location>
        <begin position="51"/>
        <end position="69"/>
    </location>
</feature>
<feature type="region of interest" description="Disordered" evidence="9">
    <location>
        <begin position="746"/>
        <end position="766"/>
    </location>
</feature>
<dbReference type="AlphaFoldDB" id="A0A433QNC8"/>